<reference evidence="18" key="2">
    <citation type="submission" date="2025-09" db="UniProtKB">
        <authorList>
            <consortium name="Ensembl"/>
        </authorList>
    </citation>
    <scope>IDENTIFICATION</scope>
</reference>
<dbReference type="Proteomes" id="UP000694392">
    <property type="component" value="Unplaced"/>
</dbReference>
<dbReference type="SMART" id="SM00213">
    <property type="entry name" value="UBQ"/>
    <property type="match status" value="1"/>
</dbReference>
<comment type="subcellular location">
    <subcellularLocation>
        <location evidence="1">Nucleus</location>
    </subcellularLocation>
</comment>
<evidence type="ECO:0000256" key="13">
    <source>
        <dbReference type="ARBA" id="ARBA00080438"/>
    </source>
</evidence>
<comment type="function">
    <text evidence="9">SIII, also known as elongin, is a general transcription elongation factor that increases the RNA polymerase II transcription elongation past template-encoded arresting sites. Subunit A is transcriptionally active and its transcription activity is strongly enhanced by binding to the dimeric complex of the SIII regulatory subunits B and C (elongin BC complex). In embryonic stem cells, the elongin BC complex is recruited by EPOP to Polycomb group (PcG) target genes in order generate genomic region that display both active and repressive chromatin properties, an important feature of pluripotent stem cells.</text>
</comment>
<dbReference type="GO" id="GO:0070449">
    <property type="term" value="C:elongin complex"/>
    <property type="evidence" value="ECO:0007669"/>
    <property type="project" value="InterPro"/>
</dbReference>
<accession>A0A8D0GSU9</accession>
<evidence type="ECO:0000256" key="9">
    <source>
        <dbReference type="ARBA" id="ARBA00054216"/>
    </source>
</evidence>
<dbReference type="GO" id="GO:0006368">
    <property type="term" value="P:transcription elongation by RNA polymerase II"/>
    <property type="evidence" value="ECO:0007669"/>
    <property type="project" value="InterPro"/>
</dbReference>
<dbReference type="OMA" id="HKMTIFV"/>
<dbReference type="InterPro" id="IPR000626">
    <property type="entry name" value="Ubiquitin-like_dom"/>
</dbReference>
<dbReference type="FunFam" id="3.10.20.90:FF:000108">
    <property type="entry name" value="Elongin-B"/>
    <property type="match status" value="1"/>
</dbReference>
<evidence type="ECO:0000313" key="19">
    <source>
        <dbReference type="Proteomes" id="UP000694392"/>
    </source>
</evidence>
<evidence type="ECO:0000256" key="15">
    <source>
        <dbReference type="ARBA" id="ARBA00083653"/>
    </source>
</evidence>
<keyword evidence="8" id="KW-0539">Nucleus</keyword>
<protein>
    <recommendedName>
        <fullName evidence="11">Elongin-B</fullName>
    </recommendedName>
    <alternativeName>
        <fullName evidence="14">Elongin 18 kDa subunit</fullName>
    </alternativeName>
    <alternativeName>
        <fullName evidence="12">RNA polymerase II transcription factor SIII subunit B</fullName>
    </alternativeName>
    <alternativeName>
        <fullName evidence="15">SIII p18</fullName>
    </alternativeName>
    <alternativeName>
        <fullName evidence="13">Transcription elongation factor B polypeptide 2</fullName>
    </alternativeName>
</protein>
<dbReference type="Ensembl" id="ENSSPUT00000014226.1">
    <property type="protein sequence ID" value="ENSSPUP00000013345.1"/>
    <property type="gene ID" value="ENSSPUG00000010255.1"/>
</dbReference>
<evidence type="ECO:0000256" key="16">
    <source>
        <dbReference type="ARBA" id="ARBA00093515"/>
    </source>
</evidence>
<keyword evidence="7" id="KW-0804">Transcription</keyword>
<evidence type="ECO:0000256" key="7">
    <source>
        <dbReference type="ARBA" id="ARBA00023163"/>
    </source>
</evidence>
<evidence type="ECO:0000259" key="17">
    <source>
        <dbReference type="PROSITE" id="PS50053"/>
    </source>
</evidence>
<evidence type="ECO:0000256" key="5">
    <source>
        <dbReference type="ARBA" id="ARBA00022990"/>
    </source>
</evidence>
<dbReference type="InterPro" id="IPR039049">
    <property type="entry name" value="ELOB"/>
</dbReference>
<evidence type="ECO:0000256" key="4">
    <source>
        <dbReference type="ARBA" id="ARBA00022786"/>
    </source>
</evidence>
<dbReference type="InterPro" id="IPR029071">
    <property type="entry name" value="Ubiquitin-like_domsf"/>
</dbReference>
<keyword evidence="3" id="KW-0597">Phosphoprotein</keyword>
<keyword evidence="4" id="KW-0833">Ubl conjugation pathway</keyword>
<comment type="subunit">
    <text evidence="16">Heterotrimer of an A (ELOA, ELOA2 or ELOA3P), ELOB and ELOC subunit. The elongin BC complex interacts with EPOP; leading to recruit the elongin BC complex to Polycomb group (PcG) target genes, thereby restricting excessive activity of the PRC2/EED-EZH2 complex. Component of multiple cullin-RING E3 ubiquitin-protein ligase complexes composed of Elongin BC (ELOB and ELOC), a cullin (either CUL2 or CUL5), a catalytic subunit (either RBX1 or RNF7/RBX2), as well as a substrate adapter protein that can be either ASB2, ASB9, ASB11, KLHDC2, KLHDC3, KLHDC10, APPBP2, FEM1A, FEM1B, FEM1C, LRR1, PCMTD1, SOCS1, SOCS2, SOCS5, SPSB1, SPSB3, ELOA, VHL, WSB1 or RAB40C. As part of the Elongin BC E3 ubiquitin ligase complex; interacts with NRBP1. May also interact with DCUN1D1, DCUN1D2, DCUN1D3 and DCUN1D5. May form oligomers as a KLHDC2/KLHDC3-ELOB-ELOC complex; this interaction is autoinhibitory for the E3 ligase complex as the substrate-binding site of KLHDC2/KLHDC3 is blocked in the oligomer.</text>
</comment>
<keyword evidence="19" id="KW-1185">Reference proteome</keyword>
<dbReference type="PANTHER" id="PTHR13248">
    <property type="entry name" value="TRANSCRIPTION ELONGATION FACTOR B POLYPEPTIDE 2"/>
    <property type="match status" value="1"/>
</dbReference>
<comment type="similarity">
    <text evidence="10">Belongs to the Elongin B family.</text>
</comment>
<organism evidence="18 19">
    <name type="scientific">Sphenodon punctatus</name>
    <name type="common">Tuatara</name>
    <name type="synonym">Hatteria punctata</name>
    <dbReference type="NCBI Taxonomy" id="8508"/>
    <lineage>
        <taxon>Eukaryota</taxon>
        <taxon>Metazoa</taxon>
        <taxon>Chordata</taxon>
        <taxon>Craniata</taxon>
        <taxon>Vertebrata</taxon>
        <taxon>Euteleostomi</taxon>
        <taxon>Lepidosauria</taxon>
        <taxon>Sphenodontia</taxon>
        <taxon>Sphenodontidae</taxon>
        <taxon>Sphenodon</taxon>
    </lineage>
</organism>
<evidence type="ECO:0000256" key="8">
    <source>
        <dbReference type="ARBA" id="ARBA00023242"/>
    </source>
</evidence>
<evidence type="ECO:0000313" key="18">
    <source>
        <dbReference type="Ensembl" id="ENSSPUP00000013345.1"/>
    </source>
</evidence>
<comment type="pathway">
    <text evidence="2">Protein modification; protein ubiquitination.</text>
</comment>
<evidence type="ECO:0000256" key="3">
    <source>
        <dbReference type="ARBA" id="ARBA00022553"/>
    </source>
</evidence>
<proteinExistence type="inferred from homology"/>
<dbReference type="PANTHER" id="PTHR13248:SF4">
    <property type="entry name" value="ELONGIN B"/>
    <property type="match status" value="1"/>
</dbReference>
<dbReference type="GO" id="GO:0030891">
    <property type="term" value="C:VCB complex"/>
    <property type="evidence" value="ECO:0007669"/>
    <property type="project" value="InterPro"/>
</dbReference>
<evidence type="ECO:0000256" key="6">
    <source>
        <dbReference type="ARBA" id="ARBA00023015"/>
    </source>
</evidence>
<reference evidence="18" key="1">
    <citation type="submission" date="2025-08" db="UniProtKB">
        <authorList>
            <consortium name="Ensembl"/>
        </authorList>
    </citation>
    <scope>IDENTIFICATION</scope>
</reference>
<sequence length="119" mass="13486">MDVFLMIRRHKMTIFVEAKESTTVHELKKIVERILKRSPEEQQLYKDDQPLEDSNRTLVDCGLSSLTARPHAPATVGLTFFQASDGCFEPLHIDDFSSIPELPDMKLQDSGSSCSEQTM</sequence>
<evidence type="ECO:0000256" key="10">
    <source>
        <dbReference type="ARBA" id="ARBA00060803"/>
    </source>
</evidence>
<name>A0A8D0GSU9_SPHPU</name>
<dbReference type="Gene3D" id="3.10.20.90">
    <property type="entry name" value="Phosphatidylinositol 3-kinase Catalytic Subunit, Chain A, domain 1"/>
    <property type="match status" value="1"/>
</dbReference>
<evidence type="ECO:0000256" key="2">
    <source>
        <dbReference type="ARBA" id="ARBA00004906"/>
    </source>
</evidence>
<feature type="domain" description="Ubiquitin-like" evidence="17">
    <location>
        <begin position="1"/>
        <end position="65"/>
    </location>
</feature>
<evidence type="ECO:0000256" key="12">
    <source>
        <dbReference type="ARBA" id="ARBA00076690"/>
    </source>
</evidence>
<keyword evidence="6" id="KW-0805">Transcription regulation</keyword>
<dbReference type="AlphaFoldDB" id="A0A8D0GSU9"/>
<evidence type="ECO:0000256" key="11">
    <source>
        <dbReference type="ARBA" id="ARBA00074516"/>
    </source>
</evidence>
<evidence type="ECO:0000256" key="14">
    <source>
        <dbReference type="ARBA" id="ARBA00081013"/>
    </source>
</evidence>
<dbReference type="PROSITE" id="PS50053">
    <property type="entry name" value="UBIQUITIN_2"/>
    <property type="match status" value="1"/>
</dbReference>
<dbReference type="SUPFAM" id="SSF54236">
    <property type="entry name" value="Ubiquitin-like"/>
    <property type="match status" value="1"/>
</dbReference>
<dbReference type="CDD" id="cd01788">
    <property type="entry name" value="Ubl_ElonginB"/>
    <property type="match status" value="1"/>
</dbReference>
<dbReference type="Pfam" id="PF00240">
    <property type="entry name" value="ubiquitin"/>
    <property type="match status" value="1"/>
</dbReference>
<evidence type="ECO:0000256" key="1">
    <source>
        <dbReference type="ARBA" id="ARBA00004123"/>
    </source>
</evidence>
<keyword evidence="5" id="KW-0007">Acetylation</keyword>
<dbReference type="GeneTree" id="ENSGT00390000018316"/>